<dbReference type="InterPro" id="IPR029026">
    <property type="entry name" value="tRNA_m1G_MTases_N"/>
</dbReference>
<evidence type="ECO:0000256" key="4">
    <source>
        <dbReference type="ARBA" id="ARBA00022552"/>
    </source>
</evidence>
<dbReference type="CDD" id="cd18084">
    <property type="entry name" value="RsmE-like"/>
    <property type="match status" value="1"/>
</dbReference>
<gene>
    <name evidence="13" type="ORF">ACFQ39_08185</name>
</gene>
<evidence type="ECO:0000256" key="6">
    <source>
        <dbReference type="ARBA" id="ARBA00022679"/>
    </source>
</evidence>
<dbReference type="Pfam" id="PF20260">
    <property type="entry name" value="PUA_4"/>
    <property type="match status" value="1"/>
</dbReference>
<dbReference type="PANTHER" id="PTHR30027:SF3">
    <property type="entry name" value="16S RRNA (URACIL(1498)-N(3))-METHYLTRANSFERASE"/>
    <property type="match status" value="1"/>
</dbReference>
<dbReference type="InterPro" id="IPR029028">
    <property type="entry name" value="Alpha/beta_knot_MTases"/>
</dbReference>
<evidence type="ECO:0000259" key="11">
    <source>
        <dbReference type="Pfam" id="PF04452"/>
    </source>
</evidence>
<dbReference type="EC" id="2.1.1.193" evidence="10"/>
<comment type="caution">
    <text evidence="13">The sequence shown here is derived from an EMBL/GenBank/DDBJ whole genome shotgun (WGS) entry which is preliminary data.</text>
</comment>
<keyword evidence="6 10" id="KW-0808">Transferase</keyword>
<reference evidence="14" key="1">
    <citation type="journal article" date="2019" name="Int. J. Syst. Evol. Microbiol.">
        <title>The Global Catalogue of Microorganisms (GCM) 10K type strain sequencing project: providing services to taxonomists for standard genome sequencing and annotation.</title>
        <authorList>
            <consortium name="The Broad Institute Genomics Platform"/>
            <consortium name="The Broad Institute Genome Sequencing Center for Infectious Disease"/>
            <person name="Wu L."/>
            <person name="Ma J."/>
        </authorList>
    </citation>
    <scope>NUCLEOTIDE SEQUENCE [LARGE SCALE GENOMIC DNA]</scope>
    <source>
        <strain evidence="14">CCUG 61485</strain>
    </source>
</reference>
<dbReference type="EMBL" id="JBHTMY010000003">
    <property type="protein sequence ID" value="MFD1315589.1"/>
    <property type="molecule type" value="Genomic_DNA"/>
</dbReference>
<comment type="similarity">
    <text evidence="2 10">Belongs to the RNA methyltransferase RsmE family.</text>
</comment>
<keyword evidence="7 10" id="KW-0949">S-adenosyl-L-methionine</keyword>
<evidence type="ECO:0000256" key="5">
    <source>
        <dbReference type="ARBA" id="ARBA00022603"/>
    </source>
</evidence>
<dbReference type="RefSeq" id="WP_377177906.1">
    <property type="nucleotide sequence ID" value="NZ_JBHTMY010000003.1"/>
</dbReference>
<dbReference type="InterPro" id="IPR046886">
    <property type="entry name" value="RsmE_MTase_dom"/>
</dbReference>
<name>A0ABW3Y4C1_9FLAO</name>
<dbReference type="Gene3D" id="2.40.240.20">
    <property type="entry name" value="Hypothetical PUA domain-like, domain 1"/>
    <property type="match status" value="1"/>
</dbReference>
<feature type="domain" description="Ribosomal RNA small subunit methyltransferase E methyltransferase" evidence="11">
    <location>
        <begin position="74"/>
        <end position="229"/>
    </location>
</feature>
<keyword evidence="4 10" id="KW-0698">rRNA processing</keyword>
<accession>A0ABW3Y4C1</accession>
<evidence type="ECO:0000256" key="1">
    <source>
        <dbReference type="ARBA" id="ARBA00004496"/>
    </source>
</evidence>
<evidence type="ECO:0000256" key="9">
    <source>
        <dbReference type="ARBA" id="ARBA00047944"/>
    </source>
</evidence>
<evidence type="ECO:0000256" key="3">
    <source>
        <dbReference type="ARBA" id="ARBA00022490"/>
    </source>
</evidence>
<sequence>MQLFFQPTINKNSSVHVFDKEESRHLIKVLRKKIGDQIFITNGNGLLLTGEISEANEKRCSVDIVYVQEKEKNRNYHLHIGIAPTKMNDRLEWFIEKSTEIGIDEITPIICDRSERKVIKLDRLEKVAISAMKQSLQTFLPKINPAIDLRDFIENSSEECRLIAHCENQKRMELKNIPAASNYNILIGPEGDFSLAEIELALQHQYKPLSLGINRLRTETAGIVICQAISMNNS</sequence>
<keyword evidence="3 10" id="KW-0963">Cytoplasm</keyword>
<dbReference type="SUPFAM" id="SSF75217">
    <property type="entry name" value="alpha/beta knot"/>
    <property type="match status" value="1"/>
</dbReference>
<evidence type="ECO:0000313" key="13">
    <source>
        <dbReference type="EMBL" id="MFD1315589.1"/>
    </source>
</evidence>
<comment type="function">
    <text evidence="8 10">Specifically methylates the N3 position of the uracil ring of uridine 1498 (m3U1498) in 16S rRNA. Acts on the fully assembled 30S ribosomal subunit.</text>
</comment>
<keyword evidence="5 10" id="KW-0489">Methyltransferase</keyword>
<dbReference type="InterPro" id="IPR006700">
    <property type="entry name" value="RsmE"/>
</dbReference>
<dbReference type="SUPFAM" id="SSF88697">
    <property type="entry name" value="PUA domain-like"/>
    <property type="match status" value="1"/>
</dbReference>
<proteinExistence type="inferred from homology"/>
<evidence type="ECO:0000256" key="10">
    <source>
        <dbReference type="PIRNR" id="PIRNR015601"/>
    </source>
</evidence>
<evidence type="ECO:0000313" key="14">
    <source>
        <dbReference type="Proteomes" id="UP001597201"/>
    </source>
</evidence>
<protein>
    <recommendedName>
        <fullName evidence="10">Ribosomal RNA small subunit methyltransferase E</fullName>
        <ecNumber evidence="10">2.1.1.193</ecNumber>
    </recommendedName>
</protein>
<dbReference type="PIRSF" id="PIRSF015601">
    <property type="entry name" value="MTase_slr0722"/>
    <property type="match status" value="1"/>
</dbReference>
<comment type="subcellular location">
    <subcellularLocation>
        <location evidence="1 10">Cytoplasm</location>
    </subcellularLocation>
</comment>
<comment type="catalytic activity">
    <reaction evidence="9 10">
        <text>uridine(1498) in 16S rRNA + S-adenosyl-L-methionine = N(3)-methyluridine(1498) in 16S rRNA + S-adenosyl-L-homocysteine + H(+)</text>
        <dbReference type="Rhea" id="RHEA:42920"/>
        <dbReference type="Rhea" id="RHEA-COMP:10283"/>
        <dbReference type="Rhea" id="RHEA-COMP:10284"/>
        <dbReference type="ChEBI" id="CHEBI:15378"/>
        <dbReference type="ChEBI" id="CHEBI:57856"/>
        <dbReference type="ChEBI" id="CHEBI:59789"/>
        <dbReference type="ChEBI" id="CHEBI:65315"/>
        <dbReference type="ChEBI" id="CHEBI:74502"/>
        <dbReference type="EC" id="2.1.1.193"/>
    </reaction>
</comment>
<dbReference type="Gene3D" id="3.40.1280.10">
    <property type="match status" value="1"/>
</dbReference>
<evidence type="ECO:0000256" key="8">
    <source>
        <dbReference type="ARBA" id="ARBA00025699"/>
    </source>
</evidence>
<feature type="domain" description="Ribosomal RNA small subunit methyltransferase E PUA-like" evidence="12">
    <location>
        <begin position="18"/>
        <end position="64"/>
    </location>
</feature>
<dbReference type="GO" id="GO:0032259">
    <property type="term" value="P:methylation"/>
    <property type="evidence" value="ECO:0007669"/>
    <property type="project" value="UniProtKB-KW"/>
</dbReference>
<evidence type="ECO:0000259" key="12">
    <source>
        <dbReference type="Pfam" id="PF20260"/>
    </source>
</evidence>
<dbReference type="NCBIfam" id="NF008702">
    <property type="entry name" value="PRK11713.6-1"/>
    <property type="match status" value="1"/>
</dbReference>
<dbReference type="GO" id="GO:0008168">
    <property type="term" value="F:methyltransferase activity"/>
    <property type="evidence" value="ECO:0007669"/>
    <property type="project" value="UniProtKB-KW"/>
</dbReference>
<dbReference type="InterPro" id="IPR046887">
    <property type="entry name" value="RsmE_PUA-like"/>
</dbReference>
<dbReference type="NCBIfam" id="TIGR00046">
    <property type="entry name" value="RsmE family RNA methyltransferase"/>
    <property type="match status" value="1"/>
</dbReference>
<dbReference type="InterPro" id="IPR015947">
    <property type="entry name" value="PUA-like_sf"/>
</dbReference>
<evidence type="ECO:0000256" key="2">
    <source>
        <dbReference type="ARBA" id="ARBA00005528"/>
    </source>
</evidence>
<keyword evidence="14" id="KW-1185">Reference proteome</keyword>
<dbReference type="PANTHER" id="PTHR30027">
    <property type="entry name" value="RIBOSOMAL RNA SMALL SUBUNIT METHYLTRANSFERASE E"/>
    <property type="match status" value="1"/>
</dbReference>
<dbReference type="Pfam" id="PF04452">
    <property type="entry name" value="Methyltrans_RNA"/>
    <property type="match status" value="1"/>
</dbReference>
<organism evidence="13 14">
    <name type="scientific">Namhaeicola litoreus</name>
    <dbReference type="NCBI Taxonomy" id="1052145"/>
    <lineage>
        <taxon>Bacteria</taxon>
        <taxon>Pseudomonadati</taxon>
        <taxon>Bacteroidota</taxon>
        <taxon>Flavobacteriia</taxon>
        <taxon>Flavobacteriales</taxon>
        <taxon>Flavobacteriaceae</taxon>
        <taxon>Namhaeicola</taxon>
    </lineage>
</organism>
<evidence type="ECO:0000256" key="7">
    <source>
        <dbReference type="ARBA" id="ARBA00022691"/>
    </source>
</evidence>
<dbReference type="Proteomes" id="UP001597201">
    <property type="component" value="Unassembled WGS sequence"/>
</dbReference>